<evidence type="ECO:0000313" key="1">
    <source>
        <dbReference type="EMBL" id="RSN72471.1"/>
    </source>
</evidence>
<dbReference type="Proteomes" id="UP000277582">
    <property type="component" value="Unassembled WGS sequence"/>
</dbReference>
<comment type="caution">
    <text evidence="1">The sequence shown here is derived from an EMBL/GenBank/DDBJ whole genome shotgun (WGS) entry which is preliminary data.</text>
</comment>
<dbReference type="Gene3D" id="3.40.30.10">
    <property type="entry name" value="Glutaredoxin"/>
    <property type="match status" value="1"/>
</dbReference>
<keyword evidence="2" id="KW-1185">Reference proteome</keyword>
<protein>
    <recommendedName>
        <fullName evidence="3">Thioredoxin family protein</fullName>
    </recommendedName>
</protein>
<dbReference type="InterPro" id="IPR036249">
    <property type="entry name" value="Thioredoxin-like_sf"/>
</dbReference>
<sequence>MIKVKIFLAENCSHCNTMLKPMLPELAVELKSRGIILETIEVADKFGYGEYWDYRRKSLKDYAYNICATPYIVIEGQDSQGEWRRRAILGVLPNRLDYRTMRVFEIAKALVERYIDSPEGRLGLVMRLYSRYFSETEKPDGMELYDVISDIMKTIRRFEVDMRISQL</sequence>
<organism evidence="1 2">
    <name type="scientific">Candidatus Methanodesulfokora washburnensis</name>
    <dbReference type="NCBI Taxonomy" id="2478471"/>
    <lineage>
        <taxon>Archaea</taxon>
        <taxon>Thermoproteota</taxon>
        <taxon>Candidatus Korarchaeia</taxon>
        <taxon>Candidatus Korarchaeia incertae sedis</taxon>
        <taxon>Candidatus Methanodesulfokora</taxon>
    </lineage>
</organism>
<accession>A0A3R9PTA8</accession>
<reference evidence="1 2" key="1">
    <citation type="submission" date="2018-10" db="EMBL/GenBank/DDBJ databases">
        <title>Co-occurring genomic capacity for anaerobic methane metabolism and dissimilatory sulfite reduction discovered in the Korarchaeota.</title>
        <authorList>
            <person name="Mckay L.J."/>
            <person name="Dlakic M."/>
            <person name="Fields M.W."/>
            <person name="Delmont T.O."/>
            <person name="Eren A.M."/>
            <person name="Jay Z.J."/>
            <person name="Klingelsmith K.B."/>
            <person name="Rusch D.B."/>
            <person name="Inskeep W.P."/>
        </authorList>
    </citation>
    <scope>NUCLEOTIDE SEQUENCE [LARGE SCALE GENOMIC DNA]</scope>
    <source>
        <strain evidence="1 2">MDKW</strain>
    </source>
</reference>
<dbReference type="AlphaFoldDB" id="A0A3R9PTA8"/>
<dbReference type="RefSeq" id="WP_125672522.1">
    <property type="nucleotide sequence ID" value="NZ_RCOS01000152.1"/>
</dbReference>
<name>A0A3R9PTA8_9CREN</name>
<proteinExistence type="predicted"/>
<gene>
    <name evidence="1" type="ORF">D6D85_13755</name>
</gene>
<dbReference type="SUPFAM" id="SSF52833">
    <property type="entry name" value="Thioredoxin-like"/>
    <property type="match status" value="1"/>
</dbReference>
<dbReference type="EMBL" id="RCOS01000152">
    <property type="protein sequence ID" value="RSN72471.1"/>
    <property type="molecule type" value="Genomic_DNA"/>
</dbReference>
<evidence type="ECO:0008006" key="3">
    <source>
        <dbReference type="Google" id="ProtNLM"/>
    </source>
</evidence>
<evidence type="ECO:0000313" key="2">
    <source>
        <dbReference type="Proteomes" id="UP000277582"/>
    </source>
</evidence>